<protein>
    <submittedName>
        <fullName evidence="6">Aldo/keto reductase</fullName>
    </submittedName>
</protein>
<dbReference type="Proteomes" id="UP000806528">
    <property type="component" value="Unassembled WGS sequence"/>
</dbReference>
<dbReference type="PANTHER" id="PTHR43827">
    <property type="entry name" value="2,5-DIKETO-D-GLUCONIC ACID REDUCTASE"/>
    <property type="match status" value="1"/>
</dbReference>
<dbReference type="PROSITE" id="PS00062">
    <property type="entry name" value="ALDOKETO_REDUCTASE_2"/>
    <property type="match status" value="1"/>
</dbReference>
<keyword evidence="2" id="KW-0521">NADP</keyword>
<keyword evidence="7" id="KW-1185">Reference proteome</keyword>
<evidence type="ECO:0000259" key="5">
    <source>
        <dbReference type="Pfam" id="PF00248"/>
    </source>
</evidence>
<comment type="similarity">
    <text evidence="1">Belongs to the aldo/keto reductase family.</text>
</comment>
<evidence type="ECO:0000313" key="6">
    <source>
        <dbReference type="EMBL" id="MBE2998162.1"/>
    </source>
</evidence>
<dbReference type="PANTHER" id="PTHR43827:SF3">
    <property type="entry name" value="NADP-DEPENDENT OXIDOREDUCTASE DOMAIN-CONTAINING PROTEIN"/>
    <property type="match status" value="1"/>
</dbReference>
<dbReference type="PROSITE" id="PS00798">
    <property type="entry name" value="ALDOKETO_REDUCTASE_1"/>
    <property type="match status" value="1"/>
</dbReference>
<evidence type="ECO:0000256" key="3">
    <source>
        <dbReference type="ARBA" id="ARBA00023002"/>
    </source>
</evidence>
<dbReference type="Gene3D" id="3.20.20.100">
    <property type="entry name" value="NADP-dependent oxidoreductase domain"/>
    <property type="match status" value="1"/>
</dbReference>
<dbReference type="InterPro" id="IPR020471">
    <property type="entry name" value="AKR"/>
</dbReference>
<name>A0ABR9P2U1_9ACTN</name>
<dbReference type="InterPro" id="IPR018170">
    <property type="entry name" value="Aldo/ket_reductase_CS"/>
</dbReference>
<dbReference type="Pfam" id="PF00248">
    <property type="entry name" value="Aldo_ket_red"/>
    <property type="match status" value="1"/>
</dbReference>
<dbReference type="InterPro" id="IPR036812">
    <property type="entry name" value="NAD(P)_OxRdtase_dom_sf"/>
</dbReference>
<keyword evidence="3" id="KW-0560">Oxidoreductase</keyword>
<feature type="region of interest" description="Disordered" evidence="4">
    <location>
        <begin position="261"/>
        <end position="280"/>
    </location>
</feature>
<reference evidence="6 7" key="1">
    <citation type="submission" date="2020-09" db="EMBL/GenBank/DDBJ databases">
        <title>Diversity and distribution of actinomycetes associated with coral in the coast of Hainan.</title>
        <authorList>
            <person name="Li F."/>
        </authorList>
    </citation>
    <scope>NUCLEOTIDE SEQUENCE [LARGE SCALE GENOMIC DNA]</scope>
    <source>
        <strain evidence="6 7">HNM0947</strain>
    </source>
</reference>
<organism evidence="6 7">
    <name type="scientific">Nocardiopsis coralli</name>
    <dbReference type="NCBI Taxonomy" id="2772213"/>
    <lineage>
        <taxon>Bacteria</taxon>
        <taxon>Bacillati</taxon>
        <taxon>Actinomycetota</taxon>
        <taxon>Actinomycetes</taxon>
        <taxon>Streptosporangiales</taxon>
        <taxon>Nocardiopsidaceae</taxon>
        <taxon>Nocardiopsis</taxon>
    </lineage>
</organism>
<evidence type="ECO:0000256" key="1">
    <source>
        <dbReference type="ARBA" id="ARBA00007905"/>
    </source>
</evidence>
<dbReference type="EMBL" id="JADBGI010000004">
    <property type="protein sequence ID" value="MBE2998162.1"/>
    <property type="molecule type" value="Genomic_DNA"/>
</dbReference>
<evidence type="ECO:0000256" key="4">
    <source>
        <dbReference type="SAM" id="MobiDB-lite"/>
    </source>
</evidence>
<feature type="domain" description="NADP-dependent oxidoreductase" evidence="5">
    <location>
        <begin position="19"/>
        <end position="262"/>
    </location>
</feature>
<feature type="compositionally biased region" description="Basic and acidic residues" evidence="4">
    <location>
        <begin position="265"/>
        <end position="280"/>
    </location>
</feature>
<comment type="caution">
    <text evidence="6">The sequence shown here is derived from an EMBL/GenBank/DDBJ whole genome shotgun (WGS) entry which is preliminary data.</text>
</comment>
<sequence>MTQDVPQYELDDGTTLPAVGFGTYRLTGEEGTRSILSAIESGYRLLDSAVNYQNEDAVGEAVRRSPVPREELRVTSKLPGRDHAYARALEAVEGSLRATGLDRLDLYLIHWPNPIEDLYVQAWRALVEARERGLVRSIGVSNFLPEHLDRIIEDTGVAPSVNQVELHPYFPQAEQRAADAARGVRTESWSPLGRANSVLSEPVVESIARTHGRTTAQVILRWHVELGSVPIPKASGPERQTENLSVFDFELSGAEVEAISALGRPDGRNKGQDPATHQEF</sequence>
<dbReference type="PRINTS" id="PR00069">
    <property type="entry name" value="ALDKETRDTASE"/>
</dbReference>
<dbReference type="PIRSF" id="PIRSF000097">
    <property type="entry name" value="AKR"/>
    <property type="match status" value="1"/>
</dbReference>
<gene>
    <name evidence="6" type="ORF">IDM40_05495</name>
</gene>
<dbReference type="SUPFAM" id="SSF51430">
    <property type="entry name" value="NAD(P)-linked oxidoreductase"/>
    <property type="match status" value="1"/>
</dbReference>
<proteinExistence type="inferred from homology"/>
<dbReference type="InterPro" id="IPR023210">
    <property type="entry name" value="NADP_OxRdtase_dom"/>
</dbReference>
<dbReference type="CDD" id="cd19132">
    <property type="entry name" value="AKR_AKR5D1_E1"/>
    <property type="match status" value="1"/>
</dbReference>
<dbReference type="RefSeq" id="WP_193120816.1">
    <property type="nucleotide sequence ID" value="NZ_JADBGI010000004.1"/>
</dbReference>
<evidence type="ECO:0000256" key="2">
    <source>
        <dbReference type="ARBA" id="ARBA00022857"/>
    </source>
</evidence>
<accession>A0ABR9P2U1</accession>
<evidence type="ECO:0000313" key="7">
    <source>
        <dbReference type="Proteomes" id="UP000806528"/>
    </source>
</evidence>